<feature type="transmembrane region" description="Helical" evidence="8">
    <location>
        <begin position="708"/>
        <end position="733"/>
    </location>
</feature>
<evidence type="ECO:0000256" key="3">
    <source>
        <dbReference type="ARBA" id="ARBA00006646"/>
    </source>
</evidence>
<comment type="cofactor">
    <cofactor evidence="2">
        <name>Zn(2+)</name>
        <dbReference type="ChEBI" id="CHEBI:29105"/>
    </cofactor>
</comment>
<dbReference type="Proteomes" id="UP000228502">
    <property type="component" value="Unassembled WGS sequence"/>
</dbReference>
<keyword evidence="7" id="KW-0175">Coiled coil</keyword>
<comment type="catalytic activity">
    <reaction evidence="1">
        <text>Hydrolysis of the -Gly-|-Gly- bond in the pentaglycine inter-peptide link joining staphylococcal cell wall peptidoglycans.</text>
        <dbReference type="EC" id="3.4.24.75"/>
    </reaction>
</comment>
<keyword evidence="6" id="KW-0378">Hydrolase</keyword>
<keyword evidence="5" id="KW-1188">Viral release from host cell</keyword>
<evidence type="ECO:0000256" key="1">
    <source>
        <dbReference type="ARBA" id="ARBA00001667"/>
    </source>
</evidence>
<feature type="domain" description="M23ase beta-sheet core" evidence="9">
    <location>
        <begin position="1163"/>
        <end position="1247"/>
    </location>
</feature>
<dbReference type="EMBL" id="PEJG01000028">
    <property type="protein sequence ID" value="PIH09188.1"/>
    <property type="molecule type" value="Genomic_DNA"/>
</dbReference>
<dbReference type="Pfam" id="PF01551">
    <property type="entry name" value="Peptidase_M23"/>
    <property type="match status" value="1"/>
</dbReference>
<keyword evidence="8" id="KW-0472">Membrane</keyword>
<evidence type="ECO:0000259" key="10">
    <source>
        <dbReference type="Pfam" id="PF10145"/>
    </source>
</evidence>
<proteinExistence type="inferred from homology"/>
<dbReference type="RefSeq" id="WP_002484786.1">
    <property type="nucleotide sequence ID" value="NZ_CAJUWP010000002.1"/>
</dbReference>
<accession>A0A6M9XCA3</accession>
<dbReference type="CDD" id="cd13402">
    <property type="entry name" value="LT_TF-like"/>
    <property type="match status" value="1"/>
</dbReference>
<evidence type="ECO:0000259" key="9">
    <source>
        <dbReference type="Pfam" id="PF01551"/>
    </source>
</evidence>
<gene>
    <name evidence="12" type="ORF">CTJ08_12350</name>
    <name evidence="11" type="ORF">H3963_03885</name>
</gene>
<dbReference type="GO" id="GO:0006508">
    <property type="term" value="P:proteolysis"/>
    <property type="evidence" value="ECO:0007669"/>
    <property type="project" value="UniProtKB-KW"/>
</dbReference>
<evidence type="ECO:0000256" key="4">
    <source>
        <dbReference type="ARBA" id="ARBA00012322"/>
    </source>
</evidence>
<feature type="transmembrane region" description="Helical" evidence="8">
    <location>
        <begin position="753"/>
        <end position="777"/>
    </location>
</feature>
<dbReference type="InterPro" id="IPR010090">
    <property type="entry name" value="Phage_tape_meas"/>
</dbReference>
<dbReference type="InterPro" id="IPR011055">
    <property type="entry name" value="Dup_hybrid_motif"/>
</dbReference>
<keyword evidence="6" id="KW-0482">Metalloprotease</keyword>
<dbReference type="SUPFAM" id="SSF51261">
    <property type="entry name" value="Duplicated hybrid motif"/>
    <property type="match status" value="1"/>
</dbReference>
<comment type="similarity">
    <text evidence="3">Belongs to the peptidase M23B family.</text>
</comment>
<feature type="transmembrane region" description="Helical" evidence="8">
    <location>
        <begin position="809"/>
        <end position="827"/>
    </location>
</feature>
<dbReference type="InterPro" id="IPR016024">
    <property type="entry name" value="ARM-type_fold"/>
</dbReference>
<evidence type="ECO:0000256" key="2">
    <source>
        <dbReference type="ARBA" id="ARBA00001947"/>
    </source>
</evidence>
<evidence type="ECO:0000313" key="11">
    <source>
        <dbReference type="EMBL" id="MBF2229599.1"/>
    </source>
</evidence>
<dbReference type="Proteomes" id="UP000648077">
    <property type="component" value="Unassembled WGS sequence"/>
</dbReference>
<dbReference type="PANTHER" id="PTHR37813:SF1">
    <property type="entry name" value="FELS-2 PROPHAGE PROTEIN"/>
    <property type="match status" value="1"/>
</dbReference>
<dbReference type="InterPro" id="IPR016047">
    <property type="entry name" value="M23ase_b-sheet_dom"/>
</dbReference>
<dbReference type="CDD" id="cd12797">
    <property type="entry name" value="M23_peptidase"/>
    <property type="match status" value="1"/>
</dbReference>
<dbReference type="EC" id="3.4.24.75" evidence="4"/>
<dbReference type="Gene3D" id="2.70.70.10">
    <property type="entry name" value="Glucose Permease (Domain IIA)"/>
    <property type="match status" value="1"/>
</dbReference>
<dbReference type="SUPFAM" id="SSF57997">
    <property type="entry name" value="Tropomyosin"/>
    <property type="match status" value="1"/>
</dbReference>
<dbReference type="PANTHER" id="PTHR37813">
    <property type="entry name" value="FELS-2 PROPHAGE PROTEIN"/>
    <property type="match status" value="1"/>
</dbReference>
<feature type="domain" description="Phage tail tape measure protein" evidence="10">
    <location>
        <begin position="277"/>
        <end position="478"/>
    </location>
</feature>
<keyword evidence="6" id="KW-0645">Protease</keyword>
<comment type="caution">
    <text evidence="12">The sequence shown here is derived from an EMBL/GenBank/DDBJ whole genome shotgun (WGS) entry which is preliminary data.</text>
</comment>
<dbReference type="GO" id="GO:0008237">
    <property type="term" value="F:metallopeptidase activity"/>
    <property type="evidence" value="ECO:0007669"/>
    <property type="project" value="UniProtKB-KW"/>
</dbReference>
<evidence type="ECO:0000256" key="5">
    <source>
        <dbReference type="ARBA" id="ARBA00022612"/>
    </source>
</evidence>
<dbReference type="SUPFAM" id="SSF53955">
    <property type="entry name" value="Lysozyme-like"/>
    <property type="match status" value="1"/>
</dbReference>
<evidence type="ECO:0000313" key="13">
    <source>
        <dbReference type="Proteomes" id="UP000228502"/>
    </source>
</evidence>
<sequence length="1496" mass="164819">MSEKIEGLSLSLDLDYSRIDEGMKGLKRELSVVNSEFNANLSAFQRGEESIERYQVTIEGLNKKLEIQSKIVEQAKEKFSNLKKTHEEQSEALTRANRRVEEANDRYERLSKTTNVSKKELDEARKEVQESEKAFEKLSKQALVTQKELDNSAKSANNEVRILNNLQHSIENTSKKFEEFKNNQHDVDEGNHKLSKSFDAVAEHAAKASEKFKTIGKGMTASITAPLTGIGIVSKNAFYEVDEGLDIVTTATGATGKELDNLQNNFKNVFSTFPGDAQQVGGVLGEVNTRLGLTGKDLENATKEFLEFSDITKTDGVQAVQLITRAMGDAGVSANDYSKVLDSMARASQVSGISIDKLAENVTKYGAPMRSLGFEMKESISLFSQWEKAGVNTEIAFSGLKKAISNWGAAGKNPRVEFKKTLDQIKKAPDISTATSLAIKAFGAKAGPDLADAIKQGRFSIEDMNKALKTSSGTVDKTFKSTQDGAEKFKVANNNLKLGLSEIWASIEDAFGPVLQSLSNHIKDVSKWFGGLSSNTRRLIVIFGVVAAAIGPTLWALGSFIGALKKIKDVFGLLSGIGKVGKIFSLFTNPIGIAILAIGALVTAFVVAYKKSETFRNFVDKAFEGIKKAANSFGKFIGPVIKKSFNGLINLGKSIGNFLKGFWNENGNTIIQNLKNIATVISKIIKFIFSIFYLVFPKIKIIVKTVFGSLVGIIKGFITIVSGLIKVFSGLFTGNWKKLFQGLKQIFKGAFQVLWNIIKISFFGLIVKGLISFVKLFTFKIKNLWLKISSFFSQYTKNIYNSTVGRFKAIYNVISKIIVSLITFIITKSLSFYKGIVTIFKRIYEKISNIIGNLRDWLVNTWQLIKEKTIEAVFNLKDRMISTFSNLKDKVLNFTEKIKNGFVGMKDKVIDTAKELAEGLKKYAIGGINKMIDGINWIGDKLGMGKEIIKPIKLSTGTASIDDGVLSESTLAIVNDKGPGNGPNGYYQELLQSPSGDLYAPQGENVPVYIPKGWGVYNGAQTYAMQQSGVIPRLSIGSGIMDTFNKAVEFGSNIKDKVVETASNVYEWASEKIGDVMDYISDPGKLIDKIIDVFGVNFKGIKEIPSKLINGMFKKIKAGAVDFVKKWFEEVGNADGSSFTKFGINMGYYPNGGAPNYSFANGHHYGIDYATPYGTLITAPTSGTVSRQYNQYGGLIARLVSGIYAQYFLHLSEVLKTGRVEQGEPIARTGNSGQWTTGPHLHYQVESPFGAELTNRNTINPAKFLSEHAGGGSGAEYARKSILRAQSILGGQYNSSYITEQMMRVAKRESNYTANAVNDWDVNAQNGTPSKGMFQMIEPSFRTYAIKGHSNIMNPVDEAISAMRYIVGTYGWNGFKRAGDYAYANGGLVTHHQIAEIGEGNKPEMIIPLTKPQRALQLIRKSQEIIGHKPENKTSIYSNDNTSMVMLLEENNELLKLLITTIKNKDFNVDIEKMEKAISEKQMDRYRLIKLMGGGA</sequence>
<dbReference type="EMBL" id="JACGQI010000003">
    <property type="protein sequence ID" value="MBF2229599.1"/>
    <property type="molecule type" value="Genomic_DNA"/>
</dbReference>
<dbReference type="InterPro" id="IPR023346">
    <property type="entry name" value="Lysozyme-like_dom_sf"/>
</dbReference>
<feature type="transmembrane region" description="Helical" evidence="8">
    <location>
        <begin position="677"/>
        <end position="696"/>
    </location>
</feature>
<organism evidence="12 13">
    <name type="scientific">Staphylococcus epidermidis</name>
    <dbReference type="NCBI Taxonomy" id="1282"/>
    <lineage>
        <taxon>Bacteria</taxon>
        <taxon>Bacillati</taxon>
        <taxon>Bacillota</taxon>
        <taxon>Bacilli</taxon>
        <taxon>Bacillales</taxon>
        <taxon>Staphylococcaceae</taxon>
        <taxon>Staphylococcus</taxon>
    </lineage>
</organism>
<keyword evidence="8" id="KW-1133">Transmembrane helix</keyword>
<reference evidence="12 13" key="1">
    <citation type="submission" date="2017-10" db="EMBL/GenBank/DDBJ databases">
        <title>genome sequences of Staph epi in chlorhexidine trial.</title>
        <authorList>
            <person name="Greninger A.L."/>
            <person name="Addetia A."/>
            <person name="Qin X."/>
            <person name="Zerr D."/>
        </authorList>
    </citation>
    <scope>NUCLEOTIDE SEQUENCE [LARGE SCALE GENOMIC DNA]</scope>
    <source>
        <strain evidence="12 13">SCH-17</strain>
    </source>
</reference>
<reference evidence="11" key="2">
    <citation type="submission" date="2020-08" db="EMBL/GenBank/DDBJ databases">
        <title>Changes in the skin microbiome associated with squamous cell carcinoma in transplant recipients.</title>
        <authorList>
            <person name="Zaugg J."/>
            <person name="Krueger A."/>
            <person name="Lachner N."/>
        </authorList>
    </citation>
    <scope>NUCLEOTIDE SEQUENCE</scope>
    <source>
        <strain evidence="11">R5988</strain>
    </source>
</reference>
<evidence type="ECO:0000256" key="6">
    <source>
        <dbReference type="ARBA" id="ARBA00023049"/>
    </source>
</evidence>
<feature type="transmembrane region" description="Helical" evidence="8">
    <location>
        <begin position="584"/>
        <end position="609"/>
    </location>
</feature>
<evidence type="ECO:0000256" key="8">
    <source>
        <dbReference type="SAM" id="Phobius"/>
    </source>
</evidence>
<dbReference type="NCBIfam" id="TIGR01760">
    <property type="entry name" value="tape_meas_TP901"/>
    <property type="match status" value="1"/>
</dbReference>
<feature type="transmembrane region" description="Helical" evidence="8">
    <location>
        <begin position="539"/>
        <end position="564"/>
    </location>
</feature>
<evidence type="ECO:0000256" key="7">
    <source>
        <dbReference type="SAM" id="Coils"/>
    </source>
</evidence>
<evidence type="ECO:0000313" key="12">
    <source>
        <dbReference type="EMBL" id="PIH09188.1"/>
    </source>
</evidence>
<protein>
    <recommendedName>
        <fullName evidence="4">lysostaphin</fullName>
        <ecNumber evidence="4">3.4.24.75</ecNumber>
    </recommendedName>
</protein>
<keyword evidence="8" id="KW-0812">Transmembrane</keyword>
<dbReference type="Pfam" id="PF10145">
    <property type="entry name" value="PhageMin_Tail"/>
    <property type="match status" value="1"/>
</dbReference>
<feature type="coiled-coil region" evidence="7">
    <location>
        <begin position="58"/>
        <end position="183"/>
    </location>
</feature>
<dbReference type="SUPFAM" id="SSF48371">
    <property type="entry name" value="ARM repeat"/>
    <property type="match status" value="1"/>
</dbReference>
<name>A0A6M9XCA3_STAEP</name>